<keyword evidence="3" id="KW-1185">Reference proteome</keyword>
<keyword evidence="1" id="KW-0472">Membrane</keyword>
<sequence length="85" mass="8748">MHPLEPLKTYLHPLIPFGAIMLIGGGLLVAGSAAGYIGSTAGVNFNGGLWGYYAVLGSVLAVLGIGLWLVARRDVAVRAPSSENV</sequence>
<name>A0ABD5W5F4_9EURY</name>
<dbReference type="Proteomes" id="UP001596445">
    <property type="component" value="Unassembled WGS sequence"/>
</dbReference>
<protein>
    <submittedName>
        <fullName evidence="2">Uncharacterized protein</fullName>
    </submittedName>
</protein>
<keyword evidence="1" id="KW-1133">Transmembrane helix</keyword>
<dbReference type="EMBL" id="JBHSZI010000001">
    <property type="protein sequence ID" value="MFC7059381.1"/>
    <property type="molecule type" value="Genomic_DNA"/>
</dbReference>
<proteinExistence type="predicted"/>
<feature type="transmembrane region" description="Helical" evidence="1">
    <location>
        <begin position="14"/>
        <end position="38"/>
    </location>
</feature>
<keyword evidence="1" id="KW-0812">Transmembrane</keyword>
<comment type="caution">
    <text evidence="2">The sequence shown here is derived from an EMBL/GenBank/DDBJ whole genome shotgun (WGS) entry which is preliminary data.</text>
</comment>
<dbReference type="RefSeq" id="WP_382186351.1">
    <property type="nucleotide sequence ID" value="NZ_JBHSZI010000001.1"/>
</dbReference>
<gene>
    <name evidence="2" type="ORF">ACFQQG_15895</name>
</gene>
<dbReference type="AlphaFoldDB" id="A0ABD5W5F4"/>
<organism evidence="2 3">
    <name type="scientific">Halovenus salina</name>
    <dbReference type="NCBI Taxonomy" id="1510225"/>
    <lineage>
        <taxon>Archaea</taxon>
        <taxon>Methanobacteriati</taxon>
        <taxon>Methanobacteriota</taxon>
        <taxon>Stenosarchaea group</taxon>
        <taxon>Halobacteria</taxon>
        <taxon>Halobacteriales</taxon>
        <taxon>Haloarculaceae</taxon>
        <taxon>Halovenus</taxon>
    </lineage>
</organism>
<accession>A0ABD5W5F4</accession>
<reference evidence="2 3" key="1">
    <citation type="journal article" date="2019" name="Int. J. Syst. Evol. Microbiol.">
        <title>The Global Catalogue of Microorganisms (GCM) 10K type strain sequencing project: providing services to taxonomists for standard genome sequencing and annotation.</title>
        <authorList>
            <consortium name="The Broad Institute Genomics Platform"/>
            <consortium name="The Broad Institute Genome Sequencing Center for Infectious Disease"/>
            <person name="Wu L."/>
            <person name="Ma J."/>
        </authorList>
    </citation>
    <scope>NUCLEOTIDE SEQUENCE [LARGE SCALE GENOMIC DNA]</scope>
    <source>
        <strain evidence="2 3">JCM 30072</strain>
    </source>
</reference>
<feature type="transmembrane region" description="Helical" evidence="1">
    <location>
        <begin position="50"/>
        <end position="71"/>
    </location>
</feature>
<evidence type="ECO:0000313" key="3">
    <source>
        <dbReference type="Proteomes" id="UP001596445"/>
    </source>
</evidence>
<evidence type="ECO:0000313" key="2">
    <source>
        <dbReference type="EMBL" id="MFC7059381.1"/>
    </source>
</evidence>
<evidence type="ECO:0000256" key="1">
    <source>
        <dbReference type="SAM" id="Phobius"/>
    </source>
</evidence>